<evidence type="ECO:0000256" key="1">
    <source>
        <dbReference type="ARBA" id="ARBA00004613"/>
    </source>
</evidence>
<feature type="domain" description="Pacifastin" evidence="9">
    <location>
        <begin position="181"/>
        <end position="215"/>
    </location>
</feature>
<dbReference type="InterPro" id="IPR008037">
    <property type="entry name" value="Pacifastin_dom"/>
</dbReference>
<accession>A0A224XR41</accession>
<feature type="disulfide bond" evidence="7">
    <location>
        <begin position="142"/>
        <end position="157"/>
    </location>
</feature>
<dbReference type="Pfam" id="PF05375">
    <property type="entry name" value="Pacifastin_I"/>
    <property type="match status" value="3"/>
</dbReference>
<dbReference type="GO" id="GO:0005576">
    <property type="term" value="C:extracellular region"/>
    <property type="evidence" value="ECO:0007669"/>
    <property type="project" value="UniProtKB-SubCell"/>
</dbReference>
<keyword evidence="2" id="KW-0964">Secreted</keyword>
<evidence type="ECO:0000256" key="4">
    <source>
        <dbReference type="ARBA" id="ARBA00022900"/>
    </source>
</evidence>
<dbReference type="SUPFAM" id="SSF57283">
    <property type="entry name" value="PMP inhibitors"/>
    <property type="match status" value="4"/>
</dbReference>
<reference evidence="10" key="1">
    <citation type="journal article" date="2018" name="PLoS Negl. Trop. Dis.">
        <title>An insight into the salivary gland and fat body transcriptome of Panstrongylus lignarius (Hemiptera: Heteroptera), the main vector of Chagas disease in Peru.</title>
        <authorList>
            <person name="Nevoa J.C."/>
            <person name="Mendes M.T."/>
            <person name="da Silva M.V."/>
            <person name="Soares S.C."/>
            <person name="Oliveira C.J.F."/>
            <person name="Ribeiro J.M.C."/>
        </authorList>
    </citation>
    <scope>NUCLEOTIDE SEQUENCE</scope>
</reference>
<evidence type="ECO:0000313" key="10">
    <source>
        <dbReference type="EMBL" id="JAW12278.1"/>
    </source>
</evidence>
<evidence type="ECO:0000256" key="7">
    <source>
        <dbReference type="PROSITE-ProRule" id="PRU00776"/>
    </source>
</evidence>
<dbReference type="InterPro" id="IPR036201">
    <property type="entry name" value="Pacifastin_dom_sf"/>
</dbReference>
<dbReference type="GO" id="GO:0004867">
    <property type="term" value="F:serine-type endopeptidase inhibitor activity"/>
    <property type="evidence" value="ECO:0007669"/>
    <property type="project" value="UniProtKB-UniRule"/>
</dbReference>
<feature type="disulfide bond" evidence="7">
    <location>
        <begin position="56"/>
        <end position="66"/>
    </location>
</feature>
<comment type="subcellular location">
    <subcellularLocation>
        <location evidence="1">Secreted</location>
    </subcellularLocation>
</comment>
<protein>
    <submittedName>
        <fullName evidence="10">Putative serine protease inhibitor i/ii</fullName>
    </submittedName>
</protein>
<evidence type="ECO:0000256" key="8">
    <source>
        <dbReference type="SAM" id="SignalP"/>
    </source>
</evidence>
<evidence type="ECO:0000259" key="9">
    <source>
        <dbReference type="PROSITE" id="PS51446"/>
    </source>
</evidence>
<dbReference type="AlphaFoldDB" id="A0A224XR41"/>
<feature type="disulfide bond" evidence="7">
    <location>
        <begin position="152"/>
        <end position="170"/>
    </location>
</feature>
<organism evidence="10">
    <name type="scientific">Panstrongylus lignarius</name>
    <dbReference type="NCBI Taxonomy" id="156445"/>
    <lineage>
        <taxon>Eukaryota</taxon>
        <taxon>Metazoa</taxon>
        <taxon>Ecdysozoa</taxon>
        <taxon>Arthropoda</taxon>
        <taxon>Hexapoda</taxon>
        <taxon>Insecta</taxon>
        <taxon>Pterygota</taxon>
        <taxon>Neoptera</taxon>
        <taxon>Paraneoptera</taxon>
        <taxon>Hemiptera</taxon>
        <taxon>Heteroptera</taxon>
        <taxon>Panheteroptera</taxon>
        <taxon>Cimicomorpha</taxon>
        <taxon>Reduviidae</taxon>
        <taxon>Triatominae</taxon>
        <taxon>Panstrongylus</taxon>
    </lineage>
</organism>
<dbReference type="PROSITE" id="PS51446">
    <property type="entry name" value="PACIFASTIN"/>
    <property type="match status" value="3"/>
</dbReference>
<comment type="similarity">
    <text evidence="6 7">Belongs to the protease inhibitor I19 family.</text>
</comment>
<sequence>MLTKFQLILLPVALVFAEVSSKRCIGHGCNTKKRSLDNELDSCKPGSNWREDCNKCTCNELGQTVCTQWPCDPNQPELIFKKISVGRRSCNEGDLWFKDCNICVCHGLGRSVCTEYNCHKYNWVHNKLRKRRETGIKAGSTCTPGTTWKVDCNTCFCSETGYIGCTLRGCLSPYIWPLKDKKLCTPGTTWKEDCNTCFCSETGHVGCTLMACLSDQIRPKRDQEKERAPRVPLGKKTATPASVQKLVIWDVL</sequence>
<name>A0A224XR41_9HEMI</name>
<keyword evidence="5 7" id="KW-1015">Disulfide bond</keyword>
<feature type="disulfide bond" evidence="7">
    <location>
        <begin position="197"/>
        <end position="207"/>
    </location>
</feature>
<feature type="domain" description="Pacifastin" evidence="9">
    <location>
        <begin position="139"/>
        <end position="173"/>
    </location>
</feature>
<feature type="disulfide bond" evidence="7">
    <location>
        <begin position="53"/>
        <end position="71"/>
    </location>
</feature>
<feature type="disulfide bond" evidence="7">
    <location>
        <begin position="184"/>
        <end position="199"/>
    </location>
</feature>
<feature type="chain" id="PRO_5012171887" evidence="8">
    <location>
        <begin position="18"/>
        <end position="252"/>
    </location>
</feature>
<feature type="disulfide bond" evidence="7">
    <location>
        <begin position="155"/>
        <end position="165"/>
    </location>
</feature>
<dbReference type="EMBL" id="GFTR01004148">
    <property type="protein sequence ID" value="JAW12278.1"/>
    <property type="molecule type" value="Transcribed_RNA"/>
</dbReference>
<evidence type="ECO:0000256" key="3">
    <source>
        <dbReference type="ARBA" id="ARBA00022690"/>
    </source>
</evidence>
<keyword evidence="8" id="KW-0732">Signal</keyword>
<keyword evidence="3 7" id="KW-0646">Protease inhibitor</keyword>
<comment type="caution">
    <text evidence="7">Lacks conserved residue(s) required for the propagation of feature annotation.</text>
</comment>
<feature type="disulfide bond" evidence="7">
    <location>
        <begin position="194"/>
        <end position="212"/>
    </location>
</feature>
<keyword evidence="4 7" id="KW-0722">Serine protease inhibitor</keyword>
<evidence type="ECO:0000256" key="5">
    <source>
        <dbReference type="ARBA" id="ARBA00023157"/>
    </source>
</evidence>
<evidence type="ECO:0000256" key="2">
    <source>
        <dbReference type="ARBA" id="ARBA00022525"/>
    </source>
</evidence>
<evidence type="ECO:0000256" key="6">
    <source>
        <dbReference type="ARBA" id="ARBA00029459"/>
    </source>
</evidence>
<feature type="domain" description="Pacifastin" evidence="9">
    <location>
        <begin position="40"/>
        <end position="74"/>
    </location>
</feature>
<feature type="disulfide bond" evidence="7">
    <location>
        <begin position="43"/>
        <end position="58"/>
    </location>
</feature>
<feature type="signal peptide" evidence="8">
    <location>
        <begin position="1"/>
        <end position="17"/>
    </location>
</feature>
<proteinExistence type="inferred from homology"/>